<accession>A0AA38F9K3</accession>
<feature type="non-terminal residue" evidence="2">
    <location>
        <position position="1"/>
    </location>
</feature>
<reference evidence="2 3" key="1">
    <citation type="journal article" date="2021" name="Nat. Plants">
        <title>The Taxus genome provides insights into paclitaxel biosynthesis.</title>
        <authorList>
            <person name="Xiong X."/>
            <person name="Gou J."/>
            <person name="Liao Q."/>
            <person name="Li Y."/>
            <person name="Zhou Q."/>
            <person name="Bi G."/>
            <person name="Li C."/>
            <person name="Du R."/>
            <person name="Wang X."/>
            <person name="Sun T."/>
            <person name="Guo L."/>
            <person name="Liang H."/>
            <person name="Lu P."/>
            <person name="Wu Y."/>
            <person name="Zhang Z."/>
            <person name="Ro D.K."/>
            <person name="Shang Y."/>
            <person name="Huang S."/>
            <person name="Yan J."/>
        </authorList>
    </citation>
    <scope>NUCLEOTIDE SEQUENCE [LARGE SCALE GENOMIC DNA]</scope>
    <source>
        <strain evidence="2">Ta-2019</strain>
    </source>
</reference>
<feature type="region of interest" description="Disordered" evidence="1">
    <location>
        <begin position="35"/>
        <end position="63"/>
    </location>
</feature>
<dbReference type="AlphaFoldDB" id="A0AA38F9K3"/>
<evidence type="ECO:0000256" key="1">
    <source>
        <dbReference type="SAM" id="MobiDB-lite"/>
    </source>
</evidence>
<feature type="compositionally biased region" description="Acidic residues" evidence="1">
    <location>
        <begin position="35"/>
        <end position="46"/>
    </location>
</feature>
<evidence type="ECO:0000313" key="3">
    <source>
        <dbReference type="Proteomes" id="UP000824469"/>
    </source>
</evidence>
<dbReference type="Proteomes" id="UP000824469">
    <property type="component" value="Unassembled WGS sequence"/>
</dbReference>
<keyword evidence="3" id="KW-1185">Reference proteome</keyword>
<dbReference type="EMBL" id="JAHRHJ020001732">
    <property type="protein sequence ID" value="KAH9293082.1"/>
    <property type="molecule type" value="Genomic_DNA"/>
</dbReference>
<sequence length="63" mass="7306">VGHIEIRKDETYDSALEIMIDGCNTEMEIFSFPFEDEESSHDEEIEERGFETSKDEAIFDEGL</sequence>
<protein>
    <submittedName>
        <fullName evidence="2">Uncharacterized protein</fullName>
    </submittedName>
</protein>
<gene>
    <name evidence="2" type="ORF">KI387_041714</name>
</gene>
<feature type="compositionally biased region" description="Basic and acidic residues" evidence="1">
    <location>
        <begin position="47"/>
        <end position="57"/>
    </location>
</feature>
<evidence type="ECO:0000313" key="2">
    <source>
        <dbReference type="EMBL" id="KAH9293082.1"/>
    </source>
</evidence>
<feature type="non-terminal residue" evidence="2">
    <location>
        <position position="63"/>
    </location>
</feature>
<comment type="caution">
    <text evidence="2">The sequence shown here is derived from an EMBL/GenBank/DDBJ whole genome shotgun (WGS) entry which is preliminary data.</text>
</comment>
<name>A0AA38F9K3_TAXCH</name>
<organism evidence="2 3">
    <name type="scientific">Taxus chinensis</name>
    <name type="common">Chinese yew</name>
    <name type="synonym">Taxus wallichiana var. chinensis</name>
    <dbReference type="NCBI Taxonomy" id="29808"/>
    <lineage>
        <taxon>Eukaryota</taxon>
        <taxon>Viridiplantae</taxon>
        <taxon>Streptophyta</taxon>
        <taxon>Embryophyta</taxon>
        <taxon>Tracheophyta</taxon>
        <taxon>Spermatophyta</taxon>
        <taxon>Pinopsida</taxon>
        <taxon>Pinidae</taxon>
        <taxon>Conifers II</taxon>
        <taxon>Cupressales</taxon>
        <taxon>Taxaceae</taxon>
        <taxon>Taxus</taxon>
    </lineage>
</organism>
<proteinExistence type="predicted"/>